<dbReference type="GO" id="GO:0015179">
    <property type="term" value="F:L-amino acid transmembrane transporter activity"/>
    <property type="evidence" value="ECO:0007669"/>
    <property type="project" value="TreeGrafter"/>
</dbReference>
<feature type="compositionally biased region" description="Polar residues" evidence="5">
    <location>
        <begin position="1"/>
        <end position="24"/>
    </location>
</feature>
<keyword evidence="8" id="KW-1185">Reference proteome</keyword>
<organism evidence="7 8">
    <name type="scientific">Diversispora epigaea</name>
    <dbReference type="NCBI Taxonomy" id="1348612"/>
    <lineage>
        <taxon>Eukaryota</taxon>
        <taxon>Fungi</taxon>
        <taxon>Fungi incertae sedis</taxon>
        <taxon>Mucoromycota</taxon>
        <taxon>Glomeromycotina</taxon>
        <taxon>Glomeromycetes</taxon>
        <taxon>Diversisporales</taxon>
        <taxon>Diversisporaceae</taxon>
        <taxon>Diversispora</taxon>
    </lineage>
</organism>
<evidence type="ECO:0008006" key="9">
    <source>
        <dbReference type="Google" id="ProtNLM"/>
    </source>
</evidence>
<feature type="transmembrane region" description="Helical" evidence="6">
    <location>
        <begin position="456"/>
        <end position="476"/>
    </location>
</feature>
<feature type="transmembrane region" description="Helical" evidence="6">
    <location>
        <begin position="208"/>
        <end position="230"/>
    </location>
</feature>
<sequence length="528" mass="59373">MFEDSGTSGTSGMQIPNKQNANYINSQSSSSSSSSSSSNDNSFKGDKGGGVLGVFSGMWLNVNLMIGSGIYATPGQIMKLMGNGGMILVMYVIGFFYVMVGSFIYVELGSSISESGGEQIYFEKAFPNPKKIVAYIFSFSSVILVKPISIISISTAGSQYIYYAINNGYVLSDLEDKHYLEFWEIRFIAFGIISIITIYHLFSNKIAVWINQILAVIKVLTLLIVVIIGFTKIKNHPERLSLNYLFSNTRETKDFNNYANSMLKVLFAYSGWNTLNYSLDEMRHPRKRLRISNPASVLVVGILYCLTIFALIVTIPTNFTDYFDDPVTMSAKLGDEIGSGIAISILIAISCFGAVGSGIWGSSRLIASVAKAGFIPVFSPFLRKFDEKWNTPFYALIFQWCYLTMILCIPFKKPYDVLVNTAQNTNIIFYLLCATGLLVLRKTEPERPRPFRIDTSWVYFFILFSLAIFVGIFFPAPNTESQDFIERYYYIITYTVIIFGLICWYLIYYRPRRNSNSTPPEMSDVVTG</sequence>
<feature type="transmembrane region" description="Helical" evidence="6">
    <location>
        <begin position="488"/>
        <end position="507"/>
    </location>
</feature>
<feature type="compositionally biased region" description="Low complexity" evidence="5">
    <location>
        <begin position="25"/>
        <end position="42"/>
    </location>
</feature>
<dbReference type="Gene3D" id="1.20.1740.10">
    <property type="entry name" value="Amino acid/polyamine transporter I"/>
    <property type="match status" value="1"/>
</dbReference>
<protein>
    <recommendedName>
        <fullName evidence="9">Amino acid permease/ SLC12A domain-containing protein</fullName>
    </recommendedName>
</protein>
<proteinExistence type="predicted"/>
<feature type="transmembrane region" description="Helical" evidence="6">
    <location>
        <begin position="427"/>
        <end position="444"/>
    </location>
</feature>
<evidence type="ECO:0000313" key="8">
    <source>
        <dbReference type="Proteomes" id="UP000266861"/>
    </source>
</evidence>
<feature type="region of interest" description="Disordered" evidence="5">
    <location>
        <begin position="1"/>
        <end position="43"/>
    </location>
</feature>
<feature type="transmembrane region" description="Helical" evidence="6">
    <location>
        <begin position="393"/>
        <end position="412"/>
    </location>
</feature>
<name>A0A397IY56_9GLOM</name>
<dbReference type="PIRSF" id="PIRSF006060">
    <property type="entry name" value="AA_transporter"/>
    <property type="match status" value="1"/>
</dbReference>
<dbReference type="Pfam" id="PF13520">
    <property type="entry name" value="AA_permease_2"/>
    <property type="match status" value="1"/>
</dbReference>
<comment type="caution">
    <text evidence="7">The sequence shown here is derived from an EMBL/GenBank/DDBJ whole genome shotgun (WGS) entry which is preliminary data.</text>
</comment>
<dbReference type="PANTHER" id="PTHR11785">
    <property type="entry name" value="AMINO ACID TRANSPORTER"/>
    <property type="match status" value="1"/>
</dbReference>
<evidence type="ECO:0000256" key="5">
    <source>
        <dbReference type="SAM" id="MobiDB-lite"/>
    </source>
</evidence>
<feature type="transmembrane region" description="Helical" evidence="6">
    <location>
        <begin position="183"/>
        <end position="202"/>
    </location>
</feature>
<dbReference type="EMBL" id="PQFF01000135">
    <property type="protein sequence ID" value="RHZ79532.1"/>
    <property type="molecule type" value="Genomic_DNA"/>
</dbReference>
<feature type="transmembrane region" description="Helical" evidence="6">
    <location>
        <begin position="132"/>
        <end position="162"/>
    </location>
</feature>
<keyword evidence="4 6" id="KW-0472">Membrane</keyword>
<comment type="subcellular location">
    <subcellularLocation>
        <location evidence="1">Membrane</location>
        <topology evidence="1">Multi-pass membrane protein</topology>
    </subcellularLocation>
</comment>
<feature type="transmembrane region" description="Helical" evidence="6">
    <location>
        <begin position="51"/>
        <end position="73"/>
    </location>
</feature>
<dbReference type="AlphaFoldDB" id="A0A397IY56"/>
<evidence type="ECO:0000256" key="2">
    <source>
        <dbReference type="ARBA" id="ARBA00022692"/>
    </source>
</evidence>
<evidence type="ECO:0000256" key="4">
    <source>
        <dbReference type="ARBA" id="ARBA00023136"/>
    </source>
</evidence>
<feature type="transmembrane region" description="Helical" evidence="6">
    <location>
        <begin position="337"/>
        <end position="361"/>
    </location>
</feature>
<evidence type="ECO:0000313" key="7">
    <source>
        <dbReference type="EMBL" id="RHZ79532.1"/>
    </source>
</evidence>
<keyword evidence="2 6" id="KW-0812">Transmembrane</keyword>
<gene>
    <name evidence="7" type="ORF">Glove_144g99</name>
</gene>
<dbReference type="STRING" id="1348612.A0A397IY56"/>
<evidence type="ECO:0000256" key="6">
    <source>
        <dbReference type="SAM" id="Phobius"/>
    </source>
</evidence>
<dbReference type="OrthoDB" id="10062876at2759"/>
<evidence type="ECO:0000256" key="1">
    <source>
        <dbReference type="ARBA" id="ARBA00004141"/>
    </source>
</evidence>
<evidence type="ECO:0000256" key="3">
    <source>
        <dbReference type="ARBA" id="ARBA00022989"/>
    </source>
</evidence>
<dbReference type="InterPro" id="IPR050598">
    <property type="entry name" value="AminoAcid_Transporter"/>
</dbReference>
<reference evidence="7 8" key="1">
    <citation type="submission" date="2018-08" db="EMBL/GenBank/DDBJ databases">
        <title>Genome and evolution of the arbuscular mycorrhizal fungus Diversispora epigaea (formerly Glomus versiforme) and its bacterial endosymbionts.</title>
        <authorList>
            <person name="Sun X."/>
            <person name="Fei Z."/>
            <person name="Harrison M."/>
        </authorList>
    </citation>
    <scope>NUCLEOTIDE SEQUENCE [LARGE SCALE GENOMIC DNA]</scope>
    <source>
        <strain evidence="7 8">IT104</strain>
    </source>
</reference>
<keyword evidence="3 6" id="KW-1133">Transmembrane helix</keyword>
<feature type="transmembrane region" description="Helical" evidence="6">
    <location>
        <begin position="85"/>
        <end position="106"/>
    </location>
</feature>
<feature type="transmembrane region" description="Helical" evidence="6">
    <location>
        <begin position="295"/>
        <end position="317"/>
    </location>
</feature>
<dbReference type="InterPro" id="IPR002293">
    <property type="entry name" value="AA/rel_permease1"/>
</dbReference>
<dbReference type="PANTHER" id="PTHR11785:SF353">
    <property type="entry name" value="METHIONINE TRANSPORTER (EUROFUNG)"/>
    <property type="match status" value="1"/>
</dbReference>
<dbReference type="GO" id="GO:0016020">
    <property type="term" value="C:membrane"/>
    <property type="evidence" value="ECO:0007669"/>
    <property type="project" value="UniProtKB-SubCell"/>
</dbReference>
<dbReference type="Proteomes" id="UP000266861">
    <property type="component" value="Unassembled WGS sequence"/>
</dbReference>
<accession>A0A397IY56</accession>